<feature type="region of interest" description="Disordered" evidence="1">
    <location>
        <begin position="136"/>
        <end position="272"/>
    </location>
</feature>
<comment type="caution">
    <text evidence="3">The sequence shown here is derived from an EMBL/GenBank/DDBJ whole genome shotgun (WGS) entry which is preliminary data.</text>
</comment>
<accession>A0ABT2CEP9</accession>
<evidence type="ECO:0000313" key="4">
    <source>
        <dbReference type="Proteomes" id="UP001431313"/>
    </source>
</evidence>
<dbReference type="RefSeq" id="WP_258786829.1">
    <property type="nucleotide sequence ID" value="NZ_JANUGQ010000006.1"/>
</dbReference>
<keyword evidence="2" id="KW-1133">Transmembrane helix</keyword>
<keyword evidence="2" id="KW-0812">Transmembrane</keyword>
<evidence type="ECO:0000256" key="2">
    <source>
        <dbReference type="SAM" id="Phobius"/>
    </source>
</evidence>
<sequence length="272" mass="29303">MIRNVLGSVLALIGAAAAVWSPFRAWYDGRHGRDYRVADLFGGIGAARADLATSLLLPFACAALLTLIALLLRSRPLVALAGVVVLGFTVLWMVRQGQAAGELSLDSDGSGLGLGVAAAAGGGVLLLLASAVMSGRPRSRARREPAPDAAGAPYGEPGRQPYEDTGQPYGRRDDQPYQEPYREPRQERYEEPYEPAPYGQQPGGPPDGPPTQPLPRTGEGPYENQRGPYDERRQPATDEQGRPYDEQRGPYDERRRPYGDEPGAPSEGPRRG</sequence>
<proteinExistence type="predicted"/>
<keyword evidence="4" id="KW-1185">Reference proteome</keyword>
<organism evidence="3 4">
    <name type="scientific">Streptomyces pyxinae</name>
    <dbReference type="NCBI Taxonomy" id="2970734"/>
    <lineage>
        <taxon>Bacteria</taxon>
        <taxon>Bacillati</taxon>
        <taxon>Actinomycetota</taxon>
        <taxon>Actinomycetes</taxon>
        <taxon>Kitasatosporales</taxon>
        <taxon>Streptomycetaceae</taxon>
        <taxon>Streptomyces</taxon>
    </lineage>
</organism>
<evidence type="ECO:0008006" key="5">
    <source>
        <dbReference type="Google" id="ProtNLM"/>
    </source>
</evidence>
<dbReference type="EMBL" id="JANUGQ010000006">
    <property type="protein sequence ID" value="MCS0635887.1"/>
    <property type="molecule type" value="Genomic_DNA"/>
</dbReference>
<feature type="transmembrane region" description="Helical" evidence="2">
    <location>
        <begin position="114"/>
        <end position="133"/>
    </location>
</feature>
<gene>
    <name evidence="3" type="ORF">NX801_09450</name>
</gene>
<feature type="compositionally biased region" description="Pro residues" evidence="1">
    <location>
        <begin position="203"/>
        <end position="213"/>
    </location>
</feature>
<keyword evidence="2" id="KW-0472">Membrane</keyword>
<name>A0ABT2CEP9_9ACTN</name>
<dbReference type="Proteomes" id="UP001431313">
    <property type="component" value="Unassembled WGS sequence"/>
</dbReference>
<protein>
    <recommendedName>
        <fullName evidence="5">Integral membrane protein</fullName>
    </recommendedName>
</protein>
<evidence type="ECO:0000256" key="1">
    <source>
        <dbReference type="SAM" id="MobiDB-lite"/>
    </source>
</evidence>
<feature type="transmembrane region" description="Helical" evidence="2">
    <location>
        <begin position="77"/>
        <end position="94"/>
    </location>
</feature>
<reference evidence="3" key="1">
    <citation type="submission" date="2022-08" db="EMBL/GenBank/DDBJ databases">
        <authorList>
            <person name="Somphong A."/>
            <person name="Phongsopitanun W."/>
        </authorList>
    </citation>
    <scope>NUCLEOTIDE SEQUENCE</scope>
    <source>
        <strain evidence="3">LP05-1</strain>
    </source>
</reference>
<feature type="compositionally biased region" description="Basic and acidic residues" evidence="1">
    <location>
        <begin position="228"/>
        <end position="259"/>
    </location>
</feature>
<evidence type="ECO:0000313" key="3">
    <source>
        <dbReference type="EMBL" id="MCS0635887.1"/>
    </source>
</evidence>
<feature type="compositionally biased region" description="Basic and acidic residues" evidence="1">
    <location>
        <begin position="170"/>
        <end position="191"/>
    </location>
</feature>
<feature type="transmembrane region" description="Helical" evidence="2">
    <location>
        <begin position="51"/>
        <end position="72"/>
    </location>
</feature>